<name>A0AAN5YTW9_ASPLE</name>
<comment type="caution">
    <text evidence="3">The sequence shown here is derived from an EMBL/GenBank/DDBJ whole genome shotgun (WGS) entry which is preliminary data.</text>
</comment>
<organism evidence="3 4">
    <name type="scientific">Aspergillus lentulus</name>
    <dbReference type="NCBI Taxonomy" id="293939"/>
    <lineage>
        <taxon>Eukaryota</taxon>
        <taxon>Fungi</taxon>
        <taxon>Dikarya</taxon>
        <taxon>Ascomycota</taxon>
        <taxon>Pezizomycotina</taxon>
        <taxon>Eurotiomycetes</taxon>
        <taxon>Eurotiomycetidae</taxon>
        <taxon>Eurotiales</taxon>
        <taxon>Aspergillaceae</taxon>
        <taxon>Aspergillus</taxon>
        <taxon>Aspergillus subgen. Fumigati</taxon>
    </lineage>
</organism>
<feature type="region of interest" description="Disordered" evidence="1">
    <location>
        <begin position="797"/>
        <end position="842"/>
    </location>
</feature>
<dbReference type="CDD" id="cd11577">
    <property type="entry name" value="GH71"/>
    <property type="match status" value="1"/>
</dbReference>
<feature type="region of interest" description="Disordered" evidence="1">
    <location>
        <begin position="947"/>
        <end position="971"/>
    </location>
</feature>
<sequence>MRGLIFAITVWLVALRANAAAVFAHFMVSNSANFTVDTWKNDIKLAQEAHIDAFALNMAAGDPVNDKALPLAFEAARNVVIDLLLTYGADAAYYQYKNQPFASTFEGPTNARDWANIKADTGCFFVPDWSSLGAKAALEAGKGVVDGLFSWAAWPWGPQDMNTYVDASYLQYLEEAGGLPYMMPVSPWFFTNLPGYDKNWLWHGDHLWYDRWQEVLFIQPEFVEIISWNDYGESHHIGPLYEDAYELFTIGKAPFNFARDMPHDGWRALLPFIIDTYKKGNAAVDRETLVTWYRTAPGAACGAGGTSANTHSQLQIEFSPVQVMQDEVFFSALLTDEATVQVAIGDTVWPATWRNTPDGGVGIYHGSIPFFGATGDVEVSLWRAGNKILTLTGKPISSSCPHAIQNWNAWVGSVQSSGGPSRTPKLDLSHRECINGTGANNFEGLCGFSCRYGYCPIGACTCTRLGESRKKPNATGIQGYPLEGESASYGGLCSFDCNYGFCPDTACGTTSAPLSVPTVSEFLPPACIAGSGEGNLGGLCSYSCGFGFCPMGSCTCTARGPLVQPPAANTSITGAAAEGMDPVLYDDLCNFTCQRGYCPSGACVSHSSTKSGSGSGSGTGGGSGSGSGTGTDSGSGLIYLDGIVWESGHHTATCTPPCMFVFPPKPLRSTTVISFDPWTTVISCPFLTSTLLTLDTGSTTVLPYWEHPTTATVLSLPPVTLTAIPVWPVAIPTPAPTQVYVTSSVRPSPFDVTCTPTIGGETKVVGGTTTTLPGHSYTSGSITWSTGEVTITIGGSTTVSGEETVGPVTTTKITPHPYPTRTSEHPDPDLNDTPIDVSTDGPPGPKCPNCAPQSHTSSFCLPLCPLCPPGLGCPSSNSVSGGGSSGGSDDGEEDDEEEETGLQVTAPHMVALEELNGNAVSEDYTIDNAAFHDFVVSTLGPEFESMYGPPATTATTTTTTTSSGSQPTSDPIPDSFVIYKYDKHQVHLDLSKDDTYAWYGYYFSYRNQVTAATVCDQVQMVLGPADAKLSDKYPTSLGSFTLGGRTGCRYSAPDNHTPGSVICDNAERGFTCLGYNYDSNNLNYGCGSTLSKDGTKTQIFYTKAVECLIY</sequence>
<dbReference type="InterPro" id="IPR005197">
    <property type="entry name" value="Glyco_hydro_71"/>
</dbReference>
<gene>
    <name evidence="3" type="ORF">CNMCM8927_004475</name>
</gene>
<feature type="compositionally biased region" description="Low complexity" evidence="1">
    <location>
        <begin position="951"/>
        <end position="961"/>
    </location>
</feature>
<feature type="compositionally biased region" description="Acidic residues" evidence="1">
    <location>
        <begin position="889"/>
        <end position="900"/>
    </location>
</feature>
<dbReference type="PANTHER" id="PTHR43173:SF44">
    <property type="entry name" value="GLYCOSYL HYDROLASE FAMILY 71 PROTEIN"/>
    <property type="match status" value="1"/>
</dbReference>
<evidence type="ECO:0000313" key="4">
    <source>
        <dbReference type="Proteomes" id="UP000649114"/>
    </source>
</evidence>
<reference evidence="3" key="1">
    <citation type="journal article" date="2020" name="bioRxiv">
        <title>Genomic and phenotypic heterogeneity of clinical isolates of the human pathogens Aspergillus fumigatus, Aspergillus lentulus and Aspergillus fumigatiaffinis.</title>
        <authorList>
            <person name="dos Santos R.A.C."/>
            <person name="Steenwyk J.L."/>
            <person name="Rivero-Menendez O."/>
            <person name="Mead M.E."/>
            <person name="Silva L.P."/>
            <person name="Bastos R.W."/>
            <person name="Alastruey-Izquierdo A."/>
            <person name="Goldman G.H."/>
            <person name="Rokas A."/>
        </authorList>
    </citation>
    <scope>NUCLEOTIDE SEQUENCE</scope>
    <source>
        <strain evidence="3">CNM-CM8927</strain>
    </source>
</reference>
<dbReference type="Gene3D" id="3.20.20.80">
    <property type="entry name" value="Glycosidases"/>
    <property type="match status" value="1"/>
</dbReference>
<proteinExistence type="predicted"/>
<evidence type="ECO:0008006" key="5">
    <source>
        <dbReference type="Google" id="ProtNLM"/>
    </source>
</evidence>
<reference evidence="3" key="2">
    <citation type="submission" date="2020-04" db="EMBL/GenBank/DDBJ databases">
        <authorList>
            <person name="Santos R.A.C."/>
            <person name="Steenwyk J.L."/>
            <person name="Rivero-Menendez O."/>
            <person name="Mead M.E."/>
            <person name="Silva L.P."/>
            <person name="Bastos R.W."/>
            <person name="Alastruey-Izquierdo A."/>
            <person name="Goldman G.H."/>
            <person name="Rokas A."/>
        </authorList>
    </citation>
    <scope>NUCLEOTIDE SEQUENCE</scope>
    <source>
        <strain evidence="3">CNM-CM8927</strain>
    </source>
</reference>
<protein>
    <recommendedName>
        <fullName evidence="5">Mutanase Pc12g07500</fullName>
    </recommendedName>
</protein>
<dbReference type="PANTHER" id="PTHR43173">
    <property type="entry name" value="ABC1 FAMILY PROTEIN"/>
    <property type="match status" value="1"/>
</dbReference>
<evidence type="ECO:0000256" key="2">
    <source>
        <dbReference type="SAM" id="SignalP"/>
    </source>
</evidence>
<feature type="signal peptide" evidence="2">
    <location>
        <begin position="1"/>
        <end position="19"/>
    </location>
</feature>
<feature type="compositionally biased region" description="Low complexity" evidence="1">
    <location>
        <begin position="797"/>
        <end position="806"/>
    </location>
</feature>
<feature type="region of interest" description="Disordered" evidence="1">
    <location>
        <begin position="875"/>
        <end position="901"/>
    </location>
</feature>
<evidence type="ECO:0000256" key="1">
    <source>
        <dbReference type="SAM" id="MobiDB-lite"/>
    </source>
</evidence>
<dbReference type="InterPro" id="IPR051130">
    <property type="entry name" value="Mito_struct-func_regulator"/>
</dbReference>
<dbReference type="Proteomes" id="UP000649114">
    <property type="component" value="Unassembled WGS sequence"/>
</dbReference>
<dbReference type="AlphaFoldDB" id="A0AAN5YTW9"/>
<dbReference type="GO" id="GO:0051118">
    <property type="term" value="F:glucan endo-1,3-alpha-glucosidase activity"/>
    <property type="evidence" value="ECO:0007669"/>
    <property type="project" value="InterPro"/>
</dbReference>
<keyword evidence="2" id="KW-0732">Signal</keyword>
<feature type="compositionally biased region" description="Gly residues" evidence="1">
    <location>
        <begin position="613"/>
        <end position="630"/>
    </location>
</feature>
<evidence type="ECO:0000313" key="3">
    <source>
        <dbReference type="EMBL" id="KAF4206702.1"/>
    </source>
</evidence>
<dbReference type="Pfam" id="PF03659">
    <property type="entry name" value="Glyco_hydro_71"/>
    <property type="match status" value="1"/>
</dbReference>
<feature type="region of interest" description="Disordered" evidence="1">
    <location>
        <begin position="608"/>
        <end position="630"/>
    </location>
</feature>
<accession>A0AAN5YTW9</accession>
<dbReference type="EMBL" id="JAAAPU010000026">
    <property type="protein sequence ID" value="KAF4206702.1"/>
    <property type="molecule type" value="Genomic_DNA"/>
</dbReference>
<feature type="chain" id="PRO_5042912392" description="Mutanase Pc12g07500" evidence="2">
    <location>
        <begin position="20"/>
        <end position="1110"/>
    </location>
</feature>